<dbReference type="InterPro" id="IPR024515">
    <property type="entry name" value="DUF3397"/>
</dbReference>
<keyword evidence="1" id="KW-1133">Transmembrane helix</keyword>
<feature type="transmembrane region" description="Helical" evidence="1">
    <location>
        <begin position="43"/>
        <end position="62"/>
    </location>
</feature>
<proteinExistence type="predicted"/>
<gene>
    <name evidence="2" type="ORF">ACFPQ4_22350</name>
</gene>
<feature type="transmembrane region" description="Helical" evidence="1">
    <location>
        <begin position="107"/>
        <end position="129"/>
    </location>
</feature>
<evidence type="ECO:0000313" key="2">
    <source>
        <dbReference type="EMBL" id="MFC5532169.1"/>
    </source>
</evidence>
<reference evidence="3" key="1">
    <citation type="journal article" date="2019" name="Int. J. Syst. Evol. Microbiol.">
        <title>The Global Catalogue of Microorganisms (GCM) 10K type strain sequencing project: providing services to taxonomists for standard genome sequencing and annotation.</title>
        <authorList>
            <consortium name="The Broad Institute Genomics Platform"/>
            <consortium name="The Broad Institute Genome Sequencing Center for Infectious Disease"/>
            <person name="Wu L."/>
            <person name="Ma J."/>
        </authorList>
    </citation>
    <scope>NUCLEOTIDE SEQUENCE [LARGE SCALE GENOMIC DNA]</scope>
    <source>
        <strain evidence="3">CGMCC 1.18578</strain>
    </source>
</reference>
<keyword evidence="1" id="KW-0812">Transmembrane</keyword>
<accession>A0ABW0R4M7</accession>
<organism evidence="2 3">
    <name type="scientific">Cohnella yongneupensis</name>
    <dbReference type="NCBI Taxonomy" id="425006"/>
    <lineage>
        <taxon>Bacteria</taxon>
        <taxon>Bacillati</taxon>
        <taxon>Bacillota</taxon>
        <taxon>Bacilli</taxon>
        <taxon>Bacillales</taxon>
        <taxon>Paenibacillaceae</taxon>
        <taxon>Cohnella</taxon>
    </lineage>
</organism>
<protein>
    <submittedName>
        <fullName evidence="2">DUF3397 domain-containing protein</fullName>
    </submittedName>
</protein>
<name>A0ABW0R4M7_9BACL</name>
<keyword evidence="3" id="KW-1185">Reference proteome</keyword>
<dbReference type="Proteomes" id="UP001596108">
    <property type="component" value="Unassembled WGS sequence"/>
</dbReference>
<evidence type="ECO:0000313" key="3">
    <source>
        <dbReference type="Proteomes" id="UP001596108"/>
    </source>
</evidence>
<dbReference type="Pfam" id="PF11877">
    <property type="entry name" value="DUF3397"/>
    <property type="match status" value="1"/>
</dbReference>
<evidence type="ECO:0000256" key="1">
    <source>
        <dbReference type="SAM" id="Phobius"/>
    </source>
</evidence>
<comment type="caution">
    <text evidence="2">The sequence shown here is derived from an EMBL/GenBank/DDBJ whole genome shotgun (WGS) entry which is preliminary data.</text>
</comment>
<keyword evidence="1" id="KW-0472">Membrane</keyword>
<dbReference type="EMBL" id="JBHSNC010000057">
    <property type="protein sequence ID" value="MFC5532169.1"/>
    <property type="molecule type" value="Genomic_DNA"/>
</dbReference>
<sequence>MSTIFDVLTRVYATIALIPIIPFFVVYFVVSTRGGDRKRAIRAAMDVTTAFLIATVAVLINLRLGTTFGLYLIILIMLIVGGLIGNAQNRVRGQVDAAKLIRAVWRLTFFGMSVLYVIFMFVEIVVIFGKAA</sequence>
<dbReference type="RefSeq" id="WP_378114141.1">
    <property type="nucleotide sequence ID" value="NZ_JBHSNC010000057.1"/>
</dbReference>
<feature type="transmembrane region" description="Helical" evidence="1">
    <location>
        <begin position="12"/>
        <end position="31"/>
    </location>
</feature>
<feature type="transmembrane region" description="Helical" evidence="1">
    <location>
        <begin position="68"/>
        <end position="87"/>
    </location>
</feature>